<organism evidence="2 3">
    <name type="scientific">Streptomyces pimonensis</name>
    <dbReference type="NCBI Taxonomy" id="2860288"/>
    <lineage>
        <taxon>Bacteria</taxon>
        <taxon>Bacillati</taxon>
        <taxon>Actinomycetota</taxon>
        <taxon>Actinomycetes</taxon>
        <taxon>Kitasatosporales</taxon>
        <taxon>Streptomycetaceae</taxon>
        <taxon>Streptomyces</taxon>
    </lineage>
</organism>
<dbReference type="RefSeq" id="WP_371236245.1">
    <property type="nucleotide sequence ID" value="NZ_JAHWZY010000003.1"/>
</dbReference>
<dbReference type="EMBL" id="JAHWZY010000003">
    <property type="protein sequence ID" value="MEZ3178136.1"/>
    <property type="molecule type" value="Genomic_DNA"/>
</dbReference>
<evidence type="ECO:0000256" key="1">
    <source>
        <dbReference type="SAM" id="MobiDB-lite"/>
    </source>
</evidence>
<dbReference type="Proteomes" id="UP001567537">
    <property type="component" value="Unassembled WGS sequence"/>
</dbReference>
<evidence type="ECO:0000313" key="3">
    <source>
        <dbReference type="Proteomes" id="UP001567537"/>
    </source>
</evidence>
<sequence>MNGGTIREECAACLVCGAAALTAFGVIGTRAGRSSADEPSGVLPSGADGRTPDPAVER</sequence>
<comment type="caution">
    <text evidence="2">The sequence shown here is derived from an EMBL/GenBank/DDBJ whole genome shotgun (WGS) entry which is preliminary data.</text>
</comment>
<evidence type="ECO:0000313" key="2">
    <source>
        <dbReference type="EMBL" id="MEZ3178136.1"/>
    </source>
</evidence>
<name>A0ABV4IXX6_9ACTN</name>
<reference evidence="2 3" key="1">
    <citation type="journal article" date="2021" name="Res Sq">
        <title>Streptomyces Pimoensis sp. nov., Isolated From the Taklimakan Desert in Xinjiang, China.</title>
        <authorList>
            <person name="Zhang P."/>
            <person name="Luo X."/>
            <person name="Luo X."/>
            <person name="Liu Z."/>
            <person name="Xia Z."/>
            <person name="Wan C."/>
            <person name="zhang L."/>
        </authorList>
    </citation>
    <scope>NUCLEOTIDE SEQUENCE [LARGE SCALE GENOMIC DNA]</scope>
    <source>
        <strain evidence="2 3">TRM75549</strain>
    </source>
</reference>
<accession>A0ABV4IXX6</accession>
<protein>
    <submittedName>
        <fullName evidence="2">Uncharacterized protein</fullName>
    </submittedName>
</protein>
<gene>
    <name evidence="2" type="ORF">KYY02_05240</name>
</gene>
<feature type="region of interest" description="Disordered" evidence="1">
    <location>
        <begin position="30"/>
        <end position="58"/>
    </location>
</feature>
<keyword evidence="3" id="KW-1185">Reference proteome</keyword>
<proteinExistence type="predicted"/>